<evidence type="ECO:0000256" key="1">
    <source>
        <dbReference type="ARBA" id="ARBA00004328"/>
    </source>
</evidence>
<name>A0ABW1KKI9_9ACTN</name>
<dbReference type="RefSeq" id="WP_377429751.1">
    <property type="nucleotide sequence ID" value="NZ_JBHSPR010000044.1"/>
</dbReference>
<dbReference type="Gene3D" id="3.30.2400.10">
    <property type="entry name" value="Major capsid protein gp5"/>
    <property type="match status" value="1"/>
</dbReference>
<gene>
    <name evidence="4" type="ORF">ACFP2T_35715</name>
</gene>
<evidence type="ECO:0000256" key="2">
    <source>
        <dbReference type="SAM" id="MobiDB-lite"/>
    </source>
</evidence>
<dbReference type="Proteomes" id="UP001596203">
    <property type="component" value="Unassembled WGS sequence"/>
</dbReference>
<comment type="subcellular location">
    <subcellularLocation>
        <location evidence="1">Virion</location>
    </subcellularLocation>
</comment>
<sequence length="363" mass="39529">MAIETTKGLYRHEQDPSISSVGARVRELPPEIASEILDDVITGSAALQLGAVSRMSRREKIFNLTETLPEAYWIKGTAATDKPSFGPGSSQPDSSREAKDLAMKQTTSMTWTQKRMEAEEMAVLVPLPDTWKADSDVDFEEIKPYLVEAMAKKLDAAILFGEEVPTSWVASGFRGILPDALGRGNSIAATSYPVQGSSPARIDYGLAIAALAEQMAEDGYAPTGFVTYPGFKWKLVQMRGNNGEPIYQGSLVGMDGRPAQTVYGESLAEVRSGIWNTHKDDALIIAGQWNLLKIGIRQDIEFAVTDSAPIFNQAGTLVLNTFQQDAKVLRATFRVAANVINPLMRLGGEYPFSVLRPDADFSS</sequence>
<dbReference type="Pfam" id="PF05065">
    <property type="entry name" value="Phage_capsid"/>
    <property type="match status" value="1"/>
</dbReference>
<protein>
    <submittedName>
        <fullName evidence="4">Phage major capsid protein</fullName>
    </submittedName>
</protein>
<organism evidence="4 5">
    <name type="scientific">Plantactinospora solaniradicis</name>
    <dbReference type="NCBI Taxonomy" id="1723736"/>
    <lineage>
        <taxon>Bacteria</taxon>
        <taxon>Bacillati</taxon>
        <taxon>Actinomycetota</taxon>
        <taxon>Actinomycetes</taxon>
        <taxon>Micromonosporales</taxon>
        <taxon>Micromonosporaceae</taxon>
        <taxon>Plantactinospora</taxon>
    </lineage>
</organism>
<evidence type="ECO:0000313" key="4">
    <source>
        <dbReference type="EMBL" id="MFC6021504.1"/>
    </source>
</evidence>
<keyword evidence="5" id="KW-1185">Reference proteome</keyword>
<comment type="caution">
    <text evidence="4">The sequence shown here is derived from an EMBL/GenBank/DDBJ whole genome shotgun (WGS) entry which is preliminary data.</text>
</comment>
<dbReference type="NCBIfam" id="TIGR01554">
    <property type="entry name" value="major_cap_HK97"/>
    <property type="match status" value="1"/>
</dbReference>
<feature type="region of interest" description="Disordered" evidence="2">
    <location>
        <begin position="79"/>
        <end position="101"/>
    </location>
</feature>
<evidence type="ECO:0000259" key="3">
    <source>
        <dbReference type="Pfam" id="PF05065"/>
    </source>
</evidence>
<feature type="domain" description="Phage capsid-like C-terminal" evidence="3">
    <location>
        <begin position="28"/>
        <end position="342"/>
    </location>
</feature>
<dbReference type="Gene3D" id="3.30.2320.10">
    <property type="entry name" value="hypothetical protein PF0899 domain"/>
    <property type="match status" value="1"/>
</dbReference>
<reference evidence="5" key="1">
    <citation type="journal article" date="2019" name="Int. J. Syst. Evol. Microbiol.">
        <title>The Global Catalogue of Microorganisms (GCM) 10K type strain sequencing project: providing services to taxonomists for standard genome sequencing and annotation.</title>
        <authorList>
            <consortium name="The Broad Institute Genomics Platform"/>
            <consortium name="The Broad Institute Genome Sequencing Center for Infectious Disease"/>
            <person name="Wu L."/>
            <person name="Ma J."/>
        </authorList>
    </citation>
    <scope>NUCLEOTIDE SEQUENCE [LARGE SCALE GENOMIC DNA]</scope>
    <source>
        <strain evidence="5">ZS-35-S2</strain>
    </source>
</reference>
<proteinExistence type="predicted"/>
<dbReference type="InterPro" id="IPR054612">
    <property type="entry name" value="Phage_capsid-like_C"/>
</dbReference>
<dbReference type="EMBL" id="JBHSPR010000044">
    <property type="protein sequence ID" value="MFC6021504.1"/>
    <property type="molecule type" value="Genomic_DNA"/>
</dbReference>
<evidence type="ECO:0000313" key="5">
    <source>
        <dbReference type="Proteomes" id="UP001596203"/>
    </source>
</evidence>
<dbReference type="InterPro" id="IPR024455">
    <property type="entry name" value="Phage_capsid"/>
</dbReference>
<accession>A0ABW1KKI9</accession>
<dbReference type="SUPFAM" id="SSF56563">
    <property type="entry name" value="Major capsid protein gp5"/>
    <property type="match status" value="1"/>
</dbReference>